<dbReference type="Proteomes" id="UP001163156">
    <property type="component" value="Chromosome"/>
</dbReference>
<name>A0ABY6MK76_9BACT</name>
<evidence type="ECO:0008006" key="3">
    <source>
        <dbReference type="Google" id="ProtNLM"/>
    </source>
</evidence>
<gene>
    <name evidence="1" type="ORF">OM944_06705</name>
</gene>
<reference evidence="1" key="1">
    <citation type="submission" date="2022-10" db="EMBL/GenBank/DDBJ databases">
        <title>Algoriphagus sp. a novel bacteria isolate from halophytes salicornia europaea.</title>
        <authorList>
            <person name="Peng Y."/>
            <person name="Jiang L."/>
            <person name="Lee J."/>
        </authorList>
    </citation>
    <scope>NUCLEOTIDE SEQUENCE</scope>
    <source>
        <strain evidence="1">TR-M5</strain>
    </source>
</reference>
<evidence type="ECO:0000313" key="1">
    <source>
        <dbReference type="EMBL" id="UZD24182.1"/>
    </source>
</evidence>
<sequence length="130" mass="14947">MIHKIVHIKNLGRYKQFVSSNENWDGVLSKVNAIYADNGSGKTTFTQLIKSLKGDFQRIVKRRSFGVNEKIDVLLIDDNHKQLKFTGSKWNKTINDIEVFDTYYIDSNVYLITLGNLDKRGTFFEIVVGV</sequence>
<dbReference type="RefSeq" id="WP_264810901.1">
    <property type="nucleotide sequence ID" value="NZ_CP110226.1"/>
</dbReference>
<dbReference type="EMBL" id="CP110226">
    <property type="protein sequence ID" value="UZD24182.1"/>
    <property type="molecule type" value="Genomic_DNA"/>
</dbReference>
<protein>
    <recommendedName>
        <fullName evidence="3">AAA family ATPase</fullName>
    </recommendedName>
</protein>
<proteinExistence type="predicted"/>
<organism evidence="1 2">
    <name type="scientific">Algoriphagus halophytocola</name>
    <dbReference type="NCBI Taxonomy" id="2991499"/>
    <lineage>
        <taxon>Bacteria</taxon>
        <taxon>Pseudomonadati</taxon>
        <taxon>Bacteroidota</taxon>
        <taxon>Cytophagia</taxon>
        <taxon>Cytophagales</taxon>
        <taxon>Cyclobacteriaceae</taxon>
        <taxon>Algoriphagus</taxon>
    </lineage>
</organism>
<keyword evidence="2" id="KW-1185">Reference proteome</keyword>
<evidence type="ECO:0000313" key="2">
    <source>
        <dbReference type="Proteomes" id="UP001163156"/>
    </source>
</evidence>
<accession>A0ABY6MK76</accession>